<accession>A0A4R3NAP8</accession>
<dbReference type="OrthoDB" id="2167788at2"/>
<dbReference type="Pfam" id="PF06133">
    <property type="entry name" value="Com_YlbF"/>
    <property type="match status" value="1"/>
</dbReference>
<reference evidence="1 2" key="1">
    <citation type="submission" date="2019-03" db="EMBL/GenBank/DDBJ databases">
        <title>Genomic Encyclopedia of Type Strains, Phase IV (KMG-IV): sequencing the most valuable type-strain genomes for metagenomic binning, comparative biology and taxonomic classification.</title>
        <authorList>
            <person name="Goeker M."/>
        </authorList>
    </citation>
    <scope>NUCLEOTIDE SEQUENCE [LARGE SCALE GENOMIC DNA]</scope>
    <source>
        <strain evidence="1 2">DSM 25894</strain>
    </source>
</reference>
<comment type="caution">
    <text evidence="1">The sequence shown here is derived from an EMBL/GenBank/DDBJ whole genome shotgun (WGS) entry which is preliminary data.</text>
</comment>
<dbReference type="Proteomes" id="UP000294650">
    <property type="component" value="Unassembled WGS sequence"/>
</dbReference>
<dbReference type="InterPro" id="IPR052767">
    <property type="entry name" value="Bact_com_dev_regulator"/>
</dbReference>
<sequence length="141" mass="16062">MAEYTRKQVVEEAEKLAKMLANIDEVERFKQLEAKLNENEKIQLLIKKIKALQKQAVNFQHYGKTEALKKVEAELDRLEHELDSIPVVQEFKDSQLVINDILQMITNTIAREVTNEIIRSTGGDLLKGETGSRKANSTCGH</sequence>
<dbReference type="InterPro" id="IPR010368">
    <property type="entry name" value="Com_YlbF"/>
</dbReference>
<gene>
    <name evidence="1" type="ORF">EDD68_10142</name>
</gene>
<dbReference type="EMBL" id="SMAN01000001">
    <property type="protein sequence ID" value="TCT26689.1"/>
    <property type="molecule type" value="Genomic_DNA"/>
</dbReference>
<proteinExistence type="predicted"/>
<evidence type="ECO:0000313" key="2">
    <source>
        <dbReference type="Proteomes" id="UP000294650"/>
    </source>
</evidence>
<dbReference type="SUPFAM" id="SSF158622">
    <property type="entry name" value="YheA/YmcA-like"/>
    <property type="match status" value="1"/>
</dbReference>
<organism evidence="1 2">
    <name type="scientific">Melghiribacillus thermohalophilus</name>
    <dbReference type="NCBI Taxonomy" id="1324956"/>
    <lineage>
        <taxon>Bacteria</taxon>
        <taxon>Bacillati</taxon>
        <taxon>Bacillota</taxon>
        <taxon>Bacilli</taxon>
        <taxon>Bacillales</taxon>
        <taxon>Bacillaceae</taxon>
        <taxon>Melghiribacillus</taxon>
    </lineage>
</organism>
<dbReference type="AlphaFoldDB" id="A0A4R3NAP8"/>
<dbReference type="InterPro" id="IPR023378">
    <property type="entry name" value="YheA/YmcA-like_dom_sf"/>
</dbReference>
<dbReference type="Gene3D" id="1.20.1500.10">
    <property type="entry name" value="YheA/YmcA-like"/>
    <property type="match status" value="1"/>
</dbReference>
<dbReference type="PANTHER" id="PTHR38448:SF1">
    <property type="entry name" value="YLBF FAMILY REGULATOR"/>
    <property type="match status" value="1"/>
</dbReference>
<name>A0A4R3NAP8_9BACI</name>
<protein>
    <submittedName>
        <fullName evidence="1">Cell fate (Sporulation/competence/biofilm development) regulator YmcA (YheA/YmcA/DUF963 family)</fullName>
    </submittedName>
</protein>
<dbReference type="InterPro" id="IPR016783">
    <property type="entry name" value="Biofilm_formation_YmcA"/>
</dbReference>
<dbReference type="PANTHER" id="PTHR38448">
    <property type="entry name" value="REGULATORY PROTEIN YLBF-RELATED"/>
    <property type="match status" value="1"/>
</dbReference>
<evidence type="ECO:0000313" key="1">
    <source>
        <dbReference type="EMBL" id="TCT26689.1"/>
    </source>
</evidence>
<keyword evidence="2" id="KW-1185">Reference proteome</keyword>
<dbReference type="RefSeq" id="WP_132369954.1">
    <property type="nucleotide sequence ID" value="NZ_SMAN01000001.1"/>
</dbReference>
<dbReference type="PIRSF" id="PIRSF021287">
    <property type="entry name" value="Biofilm_formation_YmcA"/>
    <property type="match status" value="1"/>
</dbReference>